<evidence type="ECO:0000256" key="1">
    <source>
        <dbReference type="SAM" id="Coils"/>
    </source>
</evidence>
<dbReference type="PANTHER" id="PTHR28559:SF1">
    <property type="entry name" value="DNA REPAIR PROTEIN XRCC4"/>
    <property type="match status" value="1"/>
</dbReference>
<dbReference type="InterPro" id="IPR010585">
    <property type="entry name" value="DNA_repair_prot_XRCC4"/>
</dbReference>
<feature type="coiled-coil region" evidence="1">
    <location>
        <begin position="122"/>
        <end position="199"/>
    </location>
</feature>
<dbReference type="AlphaFoldDB" id="A0AAW1U487"/>
<feature type="region of interest" description="Disordered" evidence="2">
    <location>
        <begin position="230"/>
        <end position="274"/>
    </location>
</feature>
<dbReference type="EMBL" id="JARQZJ010000033">
    <property type="protein sequence ID" value="KAK9875361.1"/>
    <property type="molecule type" value="Genomic_DNA"/>
</dbReference>
<organism evidence="3 4">
    <name type="scientific">Henosepilachna vigintioctopunctata</name>
    <dbReference type="NCBI Taxonomy" id="420089"/>
    <lineage>
        <taxon>Eukaryota</taxon>
        <taxon>Metazoa</taxon>
        <taxon>Ecdysozoa</taxon>
        <taxon>Arthropoda</taxon>
        <taxon>Hexapoda</taxon>
        <taxon>Insecta</taxon>
        <taxon>Pterygota</taxon>
        <taxon>Neoptera</taxon>
        <taxon>Endopterygota</taxon>
        <taxon>Coleoptera</taxon>
        <taxon>Polyphaga</taxon>
        <taxon>Cucujiformia</taxon>
        <taxon>Coccinelloidea</taxon>
        <taxon>Coccinellidae</taxon>
        <taxon>Epilachninae</taxon>
        <taxon>Epilachnini</taxon>
        <taxon>Henosepilachna</taxon>
    </lineage>
</organism>
<sequence length="358" mass="41104">MSGVIYKKIKENSKIYRIQVNTDNRSLSLVVLEETKEEFNAYKTSLISNQELRKQAVKRGIDAKNYYDKLIFFFENPDKAKFTFDKQSLSISETINKNIQAQYFQCDIHKVDNFSSSLGKFVDQIQDAMSESQKNHSKLTEKYNLMEREVGEYKKKLTELIDRKNVDEQVMLSNFVSLLNEKKRRIQHLNELLEAYQTNRSLVNPVGLNISYRNKRKRINIKNEEPSYSKVLEEVSDSSLSSNDDHYTTDSEKGKATGRVKSEVTDADHSSAVVSNHSSDDDIFEIKPNPLIILPNISREVCNSKYIPTMMVDDCGSGQDNTKKLKSAEDSSEVKFLESKCFNTSYVDINTQDLVDGL</sequence>
<reference evidence="3 4" key="1">
    <citation type="submission" date="2023-03" db="EMBL/GenBank/DDBJ databases">
        <title>Genome insight into feeding habits of ladybird beetles.</title>
        <authorList>
            <person name="Li H.-S."/>
            <person name="Huang Y.-H."/>
            <person name="Pang H."/>
        </authorList>
    </citation>
    <scope>NUCLEOTIDE SEQUENCE [LARGE SCALE GENOMIC DNA]</scope>
    <source>
        <strain evidence="3">SYSU_2023b</strain>
        <tissue evidence="3">Whole body</tissue>
    </source>
</reference>
<dbReference type="PANTHER" id="PTHR28559">
    <property type="entry name" value="DNA REPAIR PROTEIN XRCC4"/>
    <property type="match status" value="1"/>
</dbReference>
<keyword evidence="4" id="KW-1185">Reference proteome</keyword>
<comment type="caution">
    <text evidence="3">The sequence shown here is derived from an EMBL/GenBank/DDBJ whole genome shotgun (WGS) entry which is preliminary data.</text>
</comment>
<proteinExistence type="predicted"/>
<protein>
    <submittedName>
        <fullName evidence="3">Uncharacterized protein</fullName>
    </submittedName>
</protein>
<feature type="compositionally biased region" description="Basic and acidic residues" evidence="2">
    <location>
        <begin position="243"/>
        <end position="269"/>
    </location>
</feature>
<evidence type="ECO:0000313" key="3">
    <source>
        <dbReference type="EMBL" id="KAK9875361.1"/>
    </source>
</evidence>
<name>A0AAW1U487_9CUCU</name>
<evidence type="ECO:0000256" key="2">
    <source>
        <dbReference type="SAM" id="MobiDB-lite"/>
    </source>
</evidence>
<keyword evidence="1" id="KW-0175">Coiled coil</keyword>
<dbReference type="InterPro" id="IPR014751">
    <property type="entry name" value="XRCC4-like_C"/>
</dbReference>
<dbReference type="GO" id="GO:0006310">
    <property type="term" value="P:DNA recombination"/>
    <property type="evidence" value="ECO:0007669"/>
    <property type="project" value="InterPro"/>
</dbReference>
<gene>
    <name evidence="3" type="ORF">WA026_007759</name>
</gene>
<dbReference type="GO" id="GO:0006303">
    <property type="term" value="P:double-strand break repair via nonhomologous end joining"/>
    <property type="evidence" value="ECO:0007669"/>
    <property type="project" value="TreeGrafter"/>
</dbReference>
<accession>A0AAW1U487</accession>
<dbReference type="Gene3D" id="1.20.5.370">
    <property type="match status" value="1"/>
</dbReference>
<dbReference type="GO" id="GO:0003677">
    <property type="term" value="F:DNA binding"/>
    <property type="evidence" value="ECO:0007669"/>
    <property type="project" value="InterPro"/>
</dbReference>
<dbReference type="GO" id="GO:0005958">
    <property type="term" value="C:DNA-dependent protein kinase-DNA ligase 4 complex"/>
    <property type="evidence" value="ECO:0007669"/>
    <property type="project" value="TreeGrafter"/>
</dbReference>
<dbReference type="SUPFAM" id="SSF58022">
    <property type="entry name" value="XRCC4, C-terminal oligomerization domain"/>
    <property type="match status" value="1"/>
</dbReference>
<dbReference type="Proteomes" id="UP001431783">
    <property type="component" value="Unassembled WGS sequence"/>
</dbReference>
<dbReference type="GO" id="GO:0032807">
    <property type="term" value="C:DNA ligase IV complex"/>
    <property type="evidence" value="ECO:0007669"/>
    <property type="project" value="TreeGrafter"/>
</dbReference>
<evidence type="ECO:0000313" key="4">
    <source>
        <dbReference type="Proteomes" id="UP001431783"/>
    </source>
</evidence>
<dbReference type="GO" id="GO:0010165">
    <property type="term" value="P:response to X-ray"/>
    <property type="evidence" value="ECO:0007669"/>
    <property type="project" value="TreeGrafter"/>
</dbReference>